<evidence type="ECO:0000313" key="2">
    <source>
        <dbReference type="Proteomes" id="UP001595556"/>
    </source>
</evidence>
<evidence type="ECO:0008006" key="3">
    <source>
        <dbReference type="Google" id="ProtNLM"/>
    </source>
</evidence>
<dbReference type="RefSeq" id="WP_414859559.1">
    <property type="nucleotide sequence ID" value="NZ_CP180191.1"/>
</dbReference>
<keyword evidence="2" id="KW-1185">Reference proteome</keyword>
<comment type="caution">
    <text evidence="1">The sequence shown here is derived from an EMBL/GenBank/DDBJ whole genome shotgun (WGS) entry which is preliminary data.</text>
</comment>
<organism evidence="1 2">
    <name type="scientific">Piscinibacterium candidicorallinum</name>
    <dbReference type="NCBI Taxonomy" id="1793872"/>
    <lineage>
        <taxon>Bacteria</taxon>
        <taxon>Pseudomonadati</taxon>
        <taxon>Pseudomonadota</taxon>
        <taxon>Betaproteobacteria</taxon>
        <taxon>Burkholderiales</taxon>
        <taxon>Piscinibacterium</taxon>
    </lineage>
</organism>
<proteinExistence type="predicted"/>
<sequence>MALIGTLVVGGLGAAWWGWQWLQTPTQTQVMRKPGAQAAGAKAAQAGSGSAALSASAAPGGLYRCDTPQGVEYRNSPCPGGTQQSKVDVVVPQGMTFAPGAAAADASGTPTMDPKQRSERCSALNVKLANVEKELAQPNAAQGAAWLREERARITAERGKLGCN</sequence>
<gene>
    <name evidence="1" type="ORF">ACFOEN_11595</name>
</gene>
<dbReference type="EMBL" id="JBHRTI010000004">
    <property type="protein sequence ID" value="MFC3148285.1"/>
    <property type="molecule type" value="Genomic_DNA"/>
</dbReference>
<name>A0ABV7H715_9BURK</name>
<reference evidence="2" key="1">
    <citation type="journal article" date="2019" name="Int. J. Syst. Evol. Microbiol.">
        <title>The Global Catalogue of Microorganisms (GCM) 10K type strain sequencing project: providing services to taxonomists for standard genome sequencing and annotation.</title>
        <authorList>
            <consortium name="The Broad Institute Genomics Platform"/>
            <consortium name="The Broad Institute Genome Sequencing Center for Infectious Disease"/>
            <person name="Wu L."/>
            <person name="Ma J."/>
        </authorList>
    </citation>
    <scope>NUCLEOTIDE SEQUENCE [LARGE SCALE GENOMIC DNA]</scope>
    <source>
        <strain evidence="2">KCTC 52168</strain>
    </source>
</reference>
<dbReference type="Proteomes" id="UP001595556">
    <property type="component" value="Unassembled WGS sequence"/>
</dbReference>
<protein>
    <recommendedName>
        <fullName evidence="3">DUF4124 domain-containing protein</fullName>
    </recommendedName>
</protein>
<accession>A0ABV7H715</accession>
<evidence type="ECO:0000313" key="1">
    <source>
        <dbReference type="EMBL" id="MFC3148285.1"/>
    </source>
</evidence>